<dbReference type="Proteomes" id="UP001054252">
    <property type="component" value="Unassembled WGS sequence"/>
</dbReference>
<reference evidence="2 3" key="1">
    <citation type="journal article" date="2021" name="Commun. Biol.">
        <title>The genome of Shorea leprosula (Dipterocarpaceae) highlights the ecological relevance of drought in aseasonal tropical rainforests.</title>
        <authorList>
            <person name="Ng K.K.S."/>
            <person name="Kobayashi M.J."/>
            <person name="Fawcett J.A."/>
            <person name="Hatakeyama M."/>
            <person name="Paape T."/>
            <person name="Ng C.H."/>
            <person name="Ang C.C."/>
            <person name="Tnah L.H."/>
            <person name="Lee C.T."/>
            <person name="Nishiyama T."/>
            <person name="Sese J."/>
            <person name="O'Brien M.J."/>
            <person name="Copetti D."/>
            <person name="Mohd Noor M.I."/>
            <person name="Ong R.C."/>
            <person name="Putra M."/>
            <person name="Sireger I.Z."/>
            <person name="Indrioko S."/>
            <person name="Kosugi Y."/>
            <person name="Izuno A."/>
            <person name="Isagi Y."/>
            <person name="Lee S.L."/>
            <person name="Shimizu K.K."/>
        </authorList>
    </citation>
    <scope>NUCLEOTIDE SEQUENCE [LARGE SCALE GENOMIC DNA]</scope>
    <source>
        <strain evidence="2">214</strain>
    </source>
</reference>
<dbReference type="PANTHER" id="PTHR48475:SF2">
    <property type="entry name" value="RIBONUCLEASE H"/>
    <property type="match status" value="1"/>
</dbReference>
<dbReference type="Pfam" id="PF00078">
    <property type="entry name" value="RVT_1"/>
    <property type="match status" value="1"/>
</dbReference>
<evidence type="ECO:0000259" key="1">
    <source>
        <dbReference type="PROSITE" id="PS50879"/>
    </source>
</evidence>
<dbReference type="AlphaFoldDB" id="A0AAV5K838"/>
<keyword evidence="3" id="KW-1185">Reference proteome</keyword>
<dbReference type="InterPro" id="IPR012337">
    <property type="entry name" value="RNaseH-like_sf"/>
</dbReference>
<dbReference type="GO" id="GO:0004523">
    <property type="term" value="F:RNA-DNA hybrid ribonuclease activity"/>
    <property type="evidence" value="ECO:0007669"/>
    <property type="project" value="InterPro"/>
</dbReference>
<dbReference type="InterPro" id="IPR036397">
    <property type="entry name" value="RNaseH_sf"/>
</dbReference>
<dbReference type="SUPFAM" id="SSF53098">
    <property type="entry name" value="Ribonuclease H-like"/>
    <property type="match status" value="1"/>
</dbReference>
<gene>
    <name evidence="2" type="ORF">SLEP1_g30585</name>
</gene>
<comment type="caution">
    <text evidence="2">The sequence shown here is derived from an EMBL/GenBank/DDBJ whole genome shotgun (WGS) entry which is preliminary data.</text>
</comment>
<dbReference type="InterPro" id="IPR043502">
    <property type="entry name" value="DNA/RNA_pol_sf"/>
</dbReference>
<dbReference type="EMBL" id="BPVZ01000055">
    <property type="protein sequence ID" value="GKV20462.1"/>
    <property type="molecule type" value="Genomic_DNA"/>
</dbReference>
<feature type="domain" description="RNase H type-1" evidence="1">
    <location>
        <begin position="327"/>
        <end position="428"/>
    </location>
</feature>
<dbReference type="PROSITE" id="PS50879">
    <property type="entry name" value="RNASE_H_1"/>
    <property type="match status" value="1"/>
</dbReference>
<dbReference type="PANTHER" id="PTHR48475">
    <property type="entry name" value="RIBONUCLEASE H"/>
    <property type="match status" value="1"/>
</dbReference>
<dbReference type="InterPro" id="IPR002156">
    <property type="entry name" value="RNaseH_domain"/>
</dbReference>
<name>A0AAV5K838_9ROSI</name>
<dbReference type="InterPro" id="IPR043128">
    <property type="entry name" value="Rev_trsase/Diguanyl_cyclase"/>
</dbReference>
<sequence length="428" mass="48453">MCIDYTNLNQACPKDCYPMPSIDKLVEAASRNDRLSLLDAYFGYHQMPMALEDEEKTSFYAGDEIYWYVMMSFGLKNASATYQKMVIIIFRAKIGRNLEVYVDDIVKEQNAVKPNQMYLRCGVWEISGIFGVEFGKFLGFMVSQRGIEINPEKIKVIAKMELPKSVKDIQRLTRRVVALRRFISKSADKCLPFFKIMRSAAQKDESSKQKFEWNQECQAAFDELKSYLSSPPLLTKAMDGEILYLYLGISDEAISSVLVREEGKHQQPIYYINSVLHRAELRYLTIEKTALGVVTSATKFRPYFQSHPIIILTDQPLQQILQKPKCSESDWTLYVDGASGSKGAGAGVFLIGPDRHQSEHALKVNFDATNNMAEYGALLLGLQLALELKVMAIEVYSDSHLVVNQVNSICKVVDPVMMTYVALVADLK</sequence>
<dbReference type="Gene3D" id="3.30.70.270">
    <property type="match status" value="2"/>
</dbReference>
<dbReference type="Gene3D" id="3.10.10.10">
    <property type="entry name" value="HIV Type 1 Reverse Transcriptase, subunit A, domain 1"/>
    <property type="match status" value="1"/>
</dbReference>
<dbReference type="Pfam" id="PF17919">
    <property type="entry name" value="RT_RNaseH_2"/>
    <property type="match status" value="1"/>
</dbReference>
<dbReference type="Gene3D" id="3.30.420.10">
    <property type="entry name" value="Ribonuclease H-like superfamily/Ribonuclease H"/>
    <property type="match status" value="1"/>
</dbReference>
<evidence type="ECO:0000313" key="2">
    <source>
        <dbReference type="EMBL" id="GKV20462.1"/>
    </source>
</evidence>
<dbReference type="InterPro" id="IPR000477">
    <property type="entry name" value="RT_dom"/>
</dbReference>
<dbReference type="InterPro" id="IPR041577">
    <property type="entry name" value="RT_RNaseH_2"/>
</dbReference>
<dbReference type="CDD" id="cd01647">
    <property type="entry name" value="RT_LTR"/>
    <property type="match status" value="1"/>
</dbReference>
<proteinExistence type="predicted"/>
<organism evidence="2 3">
    <name type="scientific">Rubroshorea leprosula</name>
    <dbReference type="NCBI Taxonomy" id="152421"/>
    <lineage>
        <taxon>Eukaryota</taxon>
        <taxon>Viridiplantae</taxon>
        <taxon>Streptophyta</taxon>
        <taxon>Embryophyta</taxon>
        <taxon>Tracheophyta</taxon>
        <taxon>Spermatophyta</taxon>
        <taxon>Magnoliopsida</taxon>
        <taxon>eudicotyledons</taxon>
        <taxon>Gunneridae</taxon>
        <taxon>Pentapetalae</taxon>
        <taxon>rosids</taxon>
        <taxon>malvids</taxon>
        <taxon>Malvales</taxon>
        <taxon>Dipterocarpaceae</taxon>
        <taxon>Rubroshorea</taxon>
    </lineage>
</organism>
<dbReference type="Pfam" id="PF13456">
    <property type="entry name" value="RVT_3"/>
    <property type="match status" value="1"/>
</dbReference>
<dbReference type="GO" id="GO:0003676">
    <property type="term" value="F:nucleic acid binding"/>
    <property type="evidence" value="ECO:0007669"/>
    <property type="project" value="InterPro"/>
</dbReference>
<evidence type="ECO:0000313" key="3">
    <source>
        <dbReference type="Proteomes" id="UP001054252"/>
    </source>
</evidence>
<dbReference type="SUPFAM" id="SSF56672">
    <property type="entry name" value="DNA/RNA polymerases"/>
    <property type="match status" value="1"/>
</dbReference>
<accession>A0AAV5K838</accession>
<protein>
    <recommendedName>
        <fullName evidence="1">RNase H type-1 domain-containing protein</fullName>
    </recommendedName>
</protein>